<dbReference type="Pfam" id="PF06114">
    <property type="entry name" value="Peptidase_M78"/>
    <property type="match status" value="1"/>
</dbReference>
<dbReference type="InterPro" id="IPR010359">
    <property type="entry name" value="IrrE_HExxH"/>
</dbReference>
<dbReference type="GO" id="GO:0003677">
    <property type="term" value="F:DNA binding"/>
    <property type="evidence" value="ECO:0007669"/>
    <property type="project" value="InterPro"/>
</dbReference>
<dbReference type="PANTHER" id="PTHR43236">
    <property type="entry name" value="ANTITOXIN HIGA1"/>
    <property type="match status" value="1"/>
</dbReference>
<evidence type="ECO:0000259" key="3">
    <source>
        <dbReference type="PROSITE" id="PS50943"/>
    </source>
</evidence>
<gene>
    <name evidence="4" type="ORF">SAJA_13755</name>
</gene>
<dbReference type="SUPFAM" id="SSF47413">
    <property type="entry name" value="lambda repressor-like DNA-binding domains"/>
    <property type="match status" value="1"/>
</dbReference>
<feature type="domain" description="HTH cro/C1-type" evidence="3">
    <location>
        <begin position="7"/>
        <end position="62"/>
    </location>
</feature>
<dbReference type="Gene3D" id="1.10.260.40">
    <property type="entry name" value="lambda repressor-like DNA-binding domains"/>
    <property type="match status" value="1"/>
</dbReference>
<organism evidence="4 5">
    <name type="scientific">Salinisphaera japonica YTM-1</name>
    <dbReference type="NCBI Taxonomy" id="1209778"/>
    <lineage>
        <taxon>Bacteria</taxon>
        <taxon>Pseudomonadati</taxon>
        <taxon>Pseudomonadota</taxon>
        <taxon>Gammaproteobacteria</taxon>
        <taxon>Salinisphaerales</taxon>
        <taxon>Salinisphaeraceae</taxon>
        <taxon>Salinisphaera</taxon>
    </lineage>
</organism>
<dbReference type="Gene3D" id="1.10.10.2910">
    <property type="match status" value="1"/>
</dbReference>
<comment type="similarity">
    <text evidence="1">Belongs to the short-chain fatty acyl-CoA assimilation regulator (ScfR) family.</text>
</comment>
<dbReference type="AlphaFoldDB" id="A0A423PGX0"/>
<dbReference type="CDD" id="cd00093">
    <property type="entry name" value="HTH_XRE"/>
    <property type="match status" value="1"/>
</dbReference>
<dbReference type="EMBL" id="AYKG01000056">
    <property type="protein sequence ID" value="ROO24861.1"/>
    <property type="molecule type" value="Genomic_DNA"/>
</dbReference>
<dbReference type="InParanoid" id="A0A423PGX0"/>
<protein>
    <submittedName>
        <fullName evidence="4">XRE family transcriptional regulator</fullName>
    </submittedName>
</protein>
<dbReference type="InterPro" id="IPR001387">
    <property type="entry name" value="Cro/C1-type_HTH"/>
</dbReference>
<dbReference type="InterPro" id="IPR010982">
    <property type="entry name" value="Lambda_DNA-bd_dom_sf"/>
</dbReference>
<comment type="caution">
    <text evidence="4">The sequence shown here is derived from an EMBL/GenBank/DDBJ whole genome shotgun (WGS) entry which is preliminary data.</text>
</comment>
<evidence type="ECO:0000313" key="5">
    <source>
        <dbReference type="Proteomes" id="UP000285310"/>
    </source>
</evidence>
<evidence type="ECO:0000313" key="4">
    <source>
        <dbReference type="EMBL" id="ROO24861.1"/>
    </source>
</evidence>
<dbReference type="Pfam" id="PF13560">
    <property type="entry name" value="HTH_31"/>
    <property type="match status" value="1"/>
</dbReference>
<evidence type="ECO:0000256" key="1">
    <source>
        <dbReference type="ARBA" id="ARBA00007227"/>
    </source>
</evidence>
<feature type="region of interest" description="Disordered" evidence="2">
    <location>
        <begin position="342"/>
        <end position="371"/>
    </location>
</feature>
<dbReference type="SMART" id="SM00530">
    <property type="entry name" value="HTH_XRE"/>
    <property type="match status" value="1"/>
</dbReference>
<dbReference type="RefSeq" id="WP_123659195.1">
    <property type="nucleotide sequence ID" value="NZ_AYKG01000056.1"/>
</dbReference>
<dbReference type="OrthoDB" id="9794834at2"/>
<dbReference type="PANTHER" id="PTHR43236:SF1">
    <property type="entry name" value="BLL7220 PROTEIN"/>
    <property type="match status" value="1"/>
</dbReference>
<reference evidence="4 5" key="1">
    <citation type="submission" date="2013-10" db="EMBL/GenBank/DDBJ databases">
        <title>Salinisphaera japonica YTM-1 Genome Sequencing.</title>
        <authorList>
            <person name="Lai Q."/>
            <person name="Li C."/>
            <person name="Shao Z."/>
        </authorList>
    </citation>
    <scope>NUCLEOTIDE SEQUENCE [LARGE SCALE GENOMIC DNA]</scope>
    <source>
        <strain evidence="4 5">YTM-1</strain>
    </source>
</reference>
<proteinExistence type="inferred from homology"/>
<keyword evidence="5" id="KW-1185">Reference proteome</keyword>
<dbReference type="PROSITE" id="PS50943">
    <property type="entry name" value="HTH_CROC1"/>
    <property type="match status" value="1"/>
</dbReference>
<evidence type="ECO:0000256" key="2">
    <source>
        <dbReference type="SAM" id="MobiDB-lite"/>
    </source>
</evidence>
<dbReference type="Proteomes" id="UP000285310">
    <property type="component" value="Unassembled WGS sequence"/>
</dbReference>
<name>A0A423PGX0_9GAMM</name>
<dbReference type="InterPro" id="IPR052345">
    <property type="entry name" value="Rad_response_metalloprotease"/>
</dbReference>
<accession>A0A423PGX0</accession>
<sequence length="371" mass="41758">MFNPARLTIARERRQVTKKALAQGAGISNVTLTRIETGETAQPEQETIAALATTLNYPKAFFFGDDLETLQTKSVSFRSLSSMTAKQRKAALAAGALAYSIDDWVQRKFDLPQSEVLGLRGEDPATAAITVRSAWGVGYQPVRHMIKLLESKGVRLFSLEESNHNVDAFSVWRGDKPYVFLNTLKSAERSRFDAAHELGHLVLHQHGLLDDLGENEKRDREREADQFASAFLMPKEDLHARLPKFPSLQQIVKAKTRWGVSVAALARSSYDAGVISNWQYRALCRQLSTLGYRRKEPNSQNREYSIAWDKVLRELWLEGFTKDDLAAELNLPVDEVESLLQTAPPSKQDEVAQSRSTRYSRPGLRLVRDNA</sequence>